<gene>
    <name evidence="1" type="ORF">P0Y65_16930</name>
</gene>
<organism evidence="1 2">
    <name type="scientific">Candidatus Devosia phytovorans</name>
    <dbReference type="NCBI Taxonomy" id="3121372"/>
    <lineage>
        <taxon>Bacteria</taxon>
        <taxon>Pseudomonadati</taxon>
        <taxon>Pseudomonadota</taxon>
        <taxon>Alphaproteobacteria</taxon>
        <taxon>Hyphomicrobiales</taxon>
        <taxon>Devosiaceae</taxon>
        <taxon>Devosia</taxon>
    </lineage>
</organism>
<name>A0AAJ5VTG0_9HYPH</name>
<proteinExistence type="predicted"/>
<sequence>MSQSYRVVDLRPESENIGESRVEGVSSPEAASRQALGLDLVRSGARKDLVAQVYWQLAEGSTNMVRLYSRVATPRRR</sequence>
<protein>
    <submittedName>
        <fullName evidence="1">Uncharacterized protein</fullName>
    </submittedName>
</protein>
<dbReference type="AlphaFoldDB" id="A0AAJ5VTG0"/>
<evidence type="ECO:0000313" key="1">
    <source>
        <dbReference type="EMBL" id="WEK03856.1"/>
    </source>
</evidence>
<reference evidence="1" key="1">
    <citation type="submission" date="2023-03" db="EMBL/GenBank/DDBJ databases">
        <title>Andean soil-derived lignocellulolytic bacterial consortium as a source of novel taxa and putative plastic-active enzymes.</title>
        <authorList>
            <person name="Diaz-Garcia L."/>
            <person name="Chuvochina M."/>
            <person name="Feuerriegel G."/>
            <person name="Bunk B."/>
            <person name="Sproer C."/>
            <person name="Streit W.R."/>
            <person name="Rodriguez L.M."/>
            <person name="Overmann J."/>
            <person name="Jimenez D.J."/>
        </authorList>
    </citation>
    <scope>NUCLEOTIDE SEQUENCE</scope>
    <source>
        <strain evidence="1">MAG 4196</strain>
    </source>
</reference>
<dbReference type="Proteomes" id="UP001217476">
    <property type="component" value="Chromosome"/>
</dbReference>
<accession>A0AAJ5VTG0</accession>
<evidence type="ECO:0000313" key="2">
    <source>
        <dbReference type="Proteomes" id="UP001217476"/>
    </source>
</evidence>
<dbReference type="EMBL" id="CP119312">
    <property type="protein sequence ID" value="WEK03856.1"/>
    <property type="molecule type" value="Genomic_DNA"/>
</dbReference>